<dbReference type="AlphaFoldDB" id="A0AAV3UJS7"/>
<dbReference type="GO" id="GO:0005886">
    <property type="term" value="C:plasma membrane"/>
    <property type="evidence" value="ECO:0007669"/>
    <property type="project" value="TreeGrafter"/>
</dbReference>
<sequence>MSDLVENDTSGKQRDTLVMSGGVALSIVPILWSVLVPPPHGFTPEMQSVLAVFAFSLVLWLSKAVPYVISATISVVLLFALGGVDTFQDATIGFASSLVFFLLLLLLLGQAISKVDLDAWFASRLLSAGGHSHRPIRALSGYMLALSFVMPSAVARTVTFIPVVRQMTEAYGLGHDSDFERTSFLVLGHINPIASMTLMTGGGMAIITSELVQSEIQPITWVEWATLMIPPVVVLYVLSAFTAERFYDARSEVEDATPDDTSPSQLTDDLEVTPDFEFSHDQLIVGSVMVSAVVLWIIGSFIGIPTIVPAALAVGVLALPDIGIITADDVSEVSWGILFVIGTMFSILHAMETTGTLTYLVDLITNMIPFGSLVYWQIVAILLALAVLIRVFFSTASAAIIVVLPIIIRFGETLGINRLYLALSVLLIVGSTTILPFNTTAVLLSFDRGPLSKIDVIVFGLVTMVYAAFVIVFAWTIYWPLLT</sequence>
<feature type="transmembrane region" description="Helical" evidence="5">
    <location>
        <begin position="333"/>
        <end position="350"/>
    </location>
</feature>
<gene>
    <name evidence="6" type="ORF">GCM10025751_31820</name>
</gene>
<organism evidence="6 7">
    <name type="scientific">Haladaptatus pallidirubidus</name>
    <dbReference type="NCBI Taxonomy" id="1008152"/>
    <lineage>
        <taxon>Archaea</taxon>
        <taxon>Methanobacteriati</taxon>
        <taxon>Methanobacteriota</taxon>
        <taxon>Stenosarchaea group</taxon>
        <taxon>Halobacteria</taxon>
        <taxon>Halobacteriales</taxon>
        <taxon>Haladaptataceae</taxon>
        <taxon>Haladaptatus</taxon>
    </lineage>
</organism>
<feature type="transmembrane region" description="Helical" evidence="5">
    <location>
        <begin position="382"/>
        <end position="407"/>
    </location>
</feature>
<feature type="transmembrane region" description="Helical" evidence="5">
    <location>
        <begin position="219"/>
        <end position="241"/>
    </location>
</feature>
<keyword evidence="4 5" id="KW-0472">Membrane</keyword>
<feature type="transmembrane region" description="Helical" evidence="5">
    <location>
        <begin position="184"/>
        <end position="207"/>
    </location>
</feature>
<keyword evidence="3 5" id="KW-1133">Transmembrane helix</keyword>
<proteinExistence type="predicted"/>
<feature type="transmembrane region" description="Helical" evidence="5">
    <location>
        <begin position="419"/>
        <end position="437"/>
    </location>
</feature>
<protein>
    <submittedName>
        <fullName evidence="6">Anion permease</fullName>
    </submittedName>
</protein>
<dbReference type="InterPro" id="IPR001898">
    <property type="entry name" value="SLC13A/DASS"/>
</dbReference>
<evidence type="ECO:0000313" key="6">
    <source>
        <dbReference type="EMBL" id="GAA5053935.1"/>
    </source>
</evidence>
<evidence type="ECO:0000256" key="2">
    <source>
        <dbReference type="ARBA" id="ARBA00022692"/>
    </source>
</evidence>
<evidence type="ECO:0000256" key="5">
    <source>
        <dbReference type="SAM" id="Phobius"/>
    </source>
</evidence>
<dbReference type="EMBL" id="BAABKX010000013">
    <property type="protein sequence ID" value="GAA5053935.1"/>
    <property type="molecule type" value="Genomic_DNA"/>
</dbReference>
<feature type="transmembrane region" description="Helical" evidence="5">
    <location>
        <begin position="457"/>
        <end position="481"/>
    </location>
</feature>
<dbReference type="Proteomes" id="UP001501729">
    <property type="component" value="Unassembled WGS sequence"/>
</dbReference>
<evidence type="ECO:0000313" key="7">
    <source>
        <dbReference type="Proteomes" id="UP001501729"/>
    </source>
</evidence>
<name>A0AAV3UJS7_9EURY</name>
<feature type="transmembrane region" description="Helical" evidence="5">
    <location>
        <begin position="142"/>
        <end position="164"/>
    </location>
</feature>
<dbReference type="RefSeq" id="WP_227778457.1">
    <property type="nucleotide sequence ID" value="NZ_BAABKX010000013.1"/>
</dbReference>
<comment type="caution">
    <text evidence="6">The sequence shown here is derived from an EMBL/GenBank/DDBJ whole genome shotgun (WGS) entry which is preliminary data.</text>
</comment>
<dbReference type="Pfam" id="PF00939">
    <property type="entry name" value="Na_sulph_symp"/>
    <property type="match status" value="1"/>
</dbReference>
<evidence type="ECO:0000256" key="4">
    <source>
        <dbReference type="ARBA" id="ARBA00023136"/>
    </source>
</evidence>
<dbReference type="GeneID" id="68616766"/>
<dbReference type="GO" id="GO:0006797">
    <property type="term" value="P:polyphosphate metabolic process"/>
    <property type="evidence" value="ECO:0007669"/>
    <property type="project" value="TreeGrafter"/>
</dbReference>
<dbReference type="PANTHER" id="PTHR10283">
    <property type="entry name" value="SOLUTE CARRIER FAMILY 13 MEMBER"/>
    <property type="match status" value="1"/>
</dbReference>
<feature type="transmembrane region" description="Helical" evidence="5">
    <location>
        <begin position="90"/>
        <end position="108"/>
    </location>
</feature>
<feature type="transmembrane region" description="Helical" evidence="5">
    <location>
        <begin position="16"/>
        <end position="35"/>
    </location>
</feature>
<feature type="transmembrane region" description="Helical" evidence="5">
    <location>
        <begin position="67"/>
        <end position="84"/>
    </location>
</feature>
<accession>A0AAV3UJS7</accession>
<evidence type="ECO:0000256" key="1">
    <source>
        <dbReference type="ARBA" id="ARBA00004141"/>
    </source>
</evidence>
<dbReference type="GO" id="GO:0005315">
    <property type="term" value="F:phosphate transmembrane transporter activity"/>
    <property type="evidence" value="ECO:0007669"/>
    <property type="project" value="TreeGrafter"/>
</dbReference>
<keyword evidence="7" id="KW-1185">Reference proteome</keyword>
<dbReference type="PANTHER" id="PTHR10283:SF92">
    <property type="entry name" value="LOW-AFFINITY PHOSPHATE TRANSPORTER PHO91"/>
    <property type="match status" value="1"/>
</dbReference>
<reference evidence="6 7" key="1">
    <citation type="journal article" date="2019" name="Int. J. Syst. Evol. Microbiol.">
        <title>The Global Catalogue of Microorganisms (GCM) 10K type strain sequencing project: providing services to taxonomists for standard genome sequencing and annotation.</title>
        <authorList>
            <consortium name="The Broad Institute Genomics Platform"/>
            <consortium name="The Broad Institute Genome Sequencing Center for Infectious Disease"/>
            <person name="Wu L."/>
            <person name="Ma J."/>
        </authorList>
    </citation>
    <scope>NUCLEOTIDE SEQUENCE [LARGE SCALE GENOMIC DNA]</scope>
    <source>
        <strain evidence="6 7">JCM 17504</strain>
    </source>
</reference>
<evidence type="ECO:0000256" key="3">
    <source>
        <dbReference type="ARBA" id="ARBA00022989"/>
    </source>
</evidence>
<comment type="subcellular location">
    <subcellularLocation>
        <location evidence="1">Membrane</location>
        <topology evidence="1">Multi-pass membrane protein</topology>
    </subcellularLocation>
</comment>
<dbReference type="GO" id="GO:0006817">
    <property type="term" value="P:phosphate ion transport"/>
    <property type="evidence" value="ECO:0007669"/>
    <property type="project" value="TreeGrafter"/>
</dbReference>
<feature type="transmembrane region" description="Helical" evidence="5">
    <location>
        <begin position="357"/>
        <end position="376"/>
    </location>
</feature>
<keyword evidence="2 5" id="KW-0812">Transmembrane</keyword>